<feature type="transmembrane region" description="Helical" evidence="5">
    <location>
        <begin position="29"/>
        <end position="48"/>
    </location>
</feature>
<dbReference type="RefSeq" id="WP_027887380.1">
    <property type="nucleotide sequence ID" value="NZ_JBHSXZ010000003.1"/>
</dbReference>
<dbReference type="GO" id="GO:0008273">
    <property type="term" value="F:calcium, potassium:sodium antiporter activity"/>
    <property type="evidence" value="ECO:0007669"/>
    <property type="project" value="TreeGrafter"/>
</dbReference>
<evidence type="ECO:0000313" key="8">
    <source>
        <dbReference type="Proteomes" id="UP000266089"/>
    </source>
</evidence>
<dbReference type="Proteomes" id="UP000266089">
    <property type="component" value="Unassembled WGS sequence"/>
</dbReference>
<keyword evidence="2 5" id="KW-0812">Transmembrane</keyword>
<keyword evidence="4 5" id="KW-0472">Membrane</keyword>
<dbReference type="EMBL" id="QWKX01000003">
    <property type="protein sequence ID" value="RIH79780.1"/>
    <property type="molecule type" value="Genomic_DNA"/>
</dbReference>
<dbReference type="GO" id="GO:0006874">
    <property type="term" value="P:intracellular calcium ion homeostasis"/>
    <property type="evidence" value="ECO:0007669"/>
    <property type="project" value="TreeGrafter"/>
</dbReference>
<dbReference type="InterPro" id="IPR004481">
    <property type="entry name" value="K/Na/Ca-exchanger"/>
</dbReference>
<name>A0A399EA73_9DEIN</name>
<evidence type="ECO:0000256" key="3">
    <source>
        <dbReference type="ARBA" id="ARBA00022989"/>
    </source>
</evidence>
<organism evidence="7 8">
    <name type="scientific">Meiothermus taiwanensis</name>
    <dbReference type="NCBI Taxonomy" id="172827"/>
    <lineage>
        <taxon>Bacteria</taxon>
        <taxon>Thermotogati</taxon>
        <taxon>Deinococcota</taxon>
        <taxon>Deinococci</taxon>
        <taxon>Thermales</taxon>
        <taxon>Thermaceae</taxon>
        <taxon>Meiothermus</taxon>
    </lineage>
</organism>
<evidence type="ECO:0000256" key="4">
    <source>
        <dbReference type="ARBA" id="ARBA00023136"/>
    </source>
</evidence>
<feature type="domain" description="Sodium/calcium exchanger membrane region" evidence="6">
    <location>
        <begin position="167"/>
        <end position="303"/>
    </location>
</feature>
<feature type="transmembrane region" description="Helical" evidence="5">
    <location>
        <begin position="292"/>
        <end position="308"/>
    </location>
</feature>
<evidence type="ECO:0000259" key="6">
    <source>
        <dbReference type="Pfam" id="PF01699"/>
    </source>
</evidence>
<comment type="subcellular location">
    <subcellularLocation>
        <location evidence="1">Membrane</location>
        <topology evidence="1">Multi-pass membrane protein</topology>
    </subcellularLocation>
</comment>
<protein>
    <submittedName>
        <fullName evidence="7">Inner membrane protein YrbG</fullName>
    </submittedName>
</protein>
<dbReference type="OrthoDB" id="9794225at2"/>
<dbReference type="GO" id="GO:0005886">
    <property type="term" value="C:plasma membrane"/>
    <property type="evidence" value="ECO:0007669"/>
    <property type="project" value="TreeGrafter"/>
</dbReference>
<evidence type="ECO:0000256" key="5">
    <source>
        <dbReference type="SAM" id="Phobius"/>
    </source>
</evidence>
<sequence length="309" mass="31772">MTISFLTLLASLAVLLGAARLLTQSSERIGLAVGLSSFMVGVIIVGVGTSLPELVTGLFSVHQGVSEIVSGNVLGANASNLLLILGVSAVFSVLRPVYLGEAYIAIDLHFLVGAAFVLGVVMFDGLVGRVEGLCLLAVYGVYVAYLLKEGSSKVTGQARAPLVWHDLLIVGLSAVGVYFGADWTVSSLQGLAAGLGVPNAVVAVTLLALGTTLPELVVSLTAARQGKASMAVGNILGSCVFNALVVVGAGAVYGTVKAPPELTGFALPFVVGASLLFYLLVQDRRISSWEGMLFLVMYGLFVLEVSGLA</sequence>
<reference evidence="7 8" key="1">
    <citation type="submission" date="2018-08" db="EMBL/GenBank/DDBJ databases">
        <title>Meiothermus cateniformans JCM 15151 genome sequencing project.</title>
        <authorList>
            <person name="Da Costa M.S."/>
            <person name="Albuquerque L."/>
            <person name="Raposo P."/>
            <person name="Froufe H.J.C."/>
            <person name="Barroso C.S."/>
            <person name="Egas C."/>
        </authorList>
    </citation>
    <scope>NUCLEOTIDE SEQUENCE [LARGE SCALE GENOMIC DNA]</scope>
    <source>
        <strain evidence="7 8">JCM 15151</strain>
    </source>
</reference>
<feature type="transmembrane region" description="Helical" evidence="5">
    <location>
        <begin position="129"/>
        <end position="147"/>
    </location>
</feature>
<proteinExistence type="predicted"/>
<feature type="transmembrane region" description="Helical" evidence="5">
    <location>
        <begin position="159"/>
        <end position="181"/>
    </location>
</feature>
<dbReference type="PANTHER" id="PTHR10846:SF8">
    <property type="entry name" value="INNER MEMBRANE PROTEIN YRBG"/>
    <property type="match status" value="1"/>
</dbReference>
<feature type="domain" description="Sodium/calcium exchanger membrane region" evidence="6">
    <location>
        <begin position="4"/>
        <end position="147"/>
    </location>
</feature>
<dbReference type="Pfam" id="PF01699">
    <property type="entry name" value="Na_Ca_ex"/>
    <property type="match status" value="2"/>
</dbReference>
<accession>A0A399EA73</accession>
<dbReference type="PANTHER" id="PTHR10846">
    <property type="entry name" value="SODIUM/POTASSIUM/CALCIUM EXCHANGER"/>
    <property type="match status" value="1"/>
</dbReference>
<feature type="transmembrane region" description="Helical" evidence="5">
    <location>
        <begin position="262"/>
        <end position="280"/>
    </location>
</feature>
<feature type="transmembrane region" description="Helical" evidence="5">
    <location>
        <begin position="6"/>
        <end position="22"/>
    </location>
</feature>
<feature type="transmembrane region" description="Helical" evidence="5">
    <location>
        <begin position="235"/>
        <end position="256"/>
    </location>
</feature>
<feature type="transmembrane region" description="Helical" evidence="5">
    <location>
        <begin position="201"/>
        <end position="223"/>
    </location>
</feature>
<feature type="transmembrane region" description="Helical" evidence="5">
    <location>
        <begin position="68"/>
        <end position="91"/>
    </location>
</feature>
<gene>
    <name evidence="7" type="primary">yrbG_1</name>
    <name evidence="7" type="ORF">Mcate_00217</name>
</gene>
<dbReference type="Gene3D" id="1.20.1420.30">
    <property type="entry name" value="NCX, central ion-binding region"/>
    <property type="match status" value="1"/>
</dbReference>
<evidence type="ECO:0000313" key="7">
    <source>
        <dbReference type="EMBL" id="RIH79780.1"/>
    </source>
</evidence>
<dbReference type="AlphaFoldDB" id="A0A399EA73"/>
<evidence type="ECO:0000256" key="1">
    <source>
        <dbReference type="ARBA" id="ARBA00004141"/>
    </source>
</evidence>
<keyword evidence="3 5" id="KW-1133">Transmembrane helix</keyword>
<dbReference type="GO" id="GO:0005262">
    <property type="term" value="F:calcium channel activity"/>
    <property type="evidence" value="ECO:0007669"/>
    <property type="project" value="TreeGrafter"/>
</dbReference>
<comment type="caution">
    <text evidence="7">The sequence shown here is derived from an EMBL/GenBank/DDBJ whole genome shotgun (WGS) entry which is preliminary data.</text>
</comment>
<feature type="transmembrane region" description="Helical" evidence="5">
    <location>
        <begin position="103"/>
        <end position="123"/>
    </location>
</feature>
<dbReference type="InterPro" id="IPR004837">
    <property type="entry name" value="NaCa_Exmemb"/>
</dbReference>
<dbReference type="InterPro" id="IPR044880">
    <property type="entry name" value="NCX_ion-bd_dom_sf"/>
</dbReference>
<evidence type="ECO:0000256" key="2">
    <source>
        <dbReference type="ARBA" id="ARBA00022692"/>
    </source>
</evidence>